<dbReference type="InterPro" id="IPR006620">
    <property type="entry name" value="Pro_4_hyd_alph"/>
</dbReference>
<comment type="cofactor">
    <cofactor evidence="1">
        <name>L-ascorbate</name>
        <dbReference type="ChEBI" id="CHEBI:38290"/>
    </cofactor>
</comment>
<dbReference type="GO" id="GO:0051213">
    <property type="term" value="F:dioxygenase activity"/>
    <property type="evidence" value="ECO:0007669"/>
    <property type="project" value="UniProtKB-KW"/>
</dbReference>
<organism evidence="9 10">
    <name type="scientific">Kalanchoe fedtschenkoi</name>
    <name type="common">Lavender scallops</name>
    <name type="synonym">South American air plant</name>
    <dbReference type="NCBI Taxonomy" id="63787"/>
    <lineage>
        <taxon>Eukaryota</taxon>
        <taxon>Viridiplantae</taxon>
        <taxon>Streptophyta</taxon>
        <taxon>Embryophyta</taxon>
        <taxon>Tracheophyta</taxon>
        <taxon>Spermatophyta</taxon>
        <taxon>Magnoliopsida</taxon>
        <taxon>eudicotyledons</taxon>
        <taxon>Gunneridae</taxon>
        <taxon>Pentapetalae</taxon>
        <taxon>Saxifragales</taxon>
        <taxon>Crassulaceae</taxon>
        <taxon>Kalanchoe</taxon>
    </lineage>
</organism>
<dbReference type="PANTHER" id="PTHR24014">
    <property type="entry name" value="2-OXOGLUTARATE AND IRON-DEPENDENT OXYGENASE DOMAIN-CONTAINING PROTEIN 2"/>
    <property type="match status" value="1"/>
</dbReference>
<keyword evidence="5" id="KW-0560">Oxidoreductase</keyword>
<keyword evidence="2" id="KW-0479">Metal-binding</keyword>
<accession>A0A7N0UTA6</accession>
<evidence type="ECO:0000256" key="4">
    <source>
        <dbReference type="ARBA" id="ARBA00022964"/>
    </source>
</evidence>
<keyword evidence="10" id="KW-1185">Reference proteome</keyword>
<evidence type="ECO:0000313" key="10">
    <source>
        <dbReference type="Proteomes" id="UP000594263"/>
    </source>
</evidence>
<evidence type="ECO:0000256" key="6">
    <source>
        <dbReference type="ARBA" id="ARBA00023004"/>
    </source>
</evidence>
<dbReference type="GO" id="GO:0005506">
    <property type="term" value="F:iron ion binding"/>
    <property type="evidence" value="ECO:0007669"/>
    <property type="project" value="InterPro"/>
</dbReference>
<dbReference type="AlphaFoldDB" id="A0A7N0UTA6"/>
<dbReference type="Pfam" id="PF25238">
    <property type="entry name" value="OGFOD2-like"/>
    <property type="match status" value="1"/>
</dbReference>
<sequence>MSSQVPADQRRRSQPGQASNAVRAAPAYSTHRLRLNPNENHRPQSYEGCGQDFSPELFSKMEKHLPPHMLTVPRDVKFNFMKDIVDRYLSSRERRRMSELKSYREKIISHYQPLHTDLYTVAIEKYFTPRFLKAVNENSEAGYRSIMAEPSPGVFTFEIFLPQFCELLLSEVENIKKWVHDTRIRIMQPNTMVKCGVALNDFGLGTMHDRLMDYIRPVSKLFYSDIGGDSLDSNHGFIAEYGPDIDTHVGFHVDDSEVTLNICLGDEFTGGNLYFRGIRCDQHVNSNTQSEVNISVLQVPGSAVLHRGRHRHGAQEVVSGYRSNFILWCRSSTFREMKNYKKEFWGWCGQCQAEKEERMRSSVAAARKKLILTEKQPGA</sequence>
<dbReference type="EnsemblPlants" id="Kaladp0083s0037.1.v1.1">
    <property type="protein sequence ID" value="Kaladp0083s0037.1.v1.1"/>
    <property type="gene ID" value="Kaladp0083s0037.v1.1"/>
</dbReference>
<evidence type="ECO:0000259" key="8">
    <source>
        <dbReference type="PROSITE" id="PS51471"/>
    </source>
</evidence>
<dbReference type="SMART" id="SM00702">
    <property type="entry name" value="P4Hc"/>
    <property type="match status" value="1"/>
</dbReference>
<evidence type="ECO:0000256" key="7">
    <source>
        <dbReference type="SAM" id="MobiDB-lite"/>
    </source>
</evidence>
<evidence type="ECO:0000256" key="2">
    <source>
        <dbReference type="ARBA" id="ARBA00022723"/>
    </source>
</evidence>
<evidence type="ECO:0000256" key="1">
    <source>
        <dbReference type="ARBA" id="ARBA00001961"/>
    </source>
</evidence>
<name>A0A7N0UTA6_KALFE</name>
<keyword evidence="3" id="KW-0847">Vitamin C</keyword>
<dbReference type="InterPro" id="IPR005123">
    <property type="entry name" value="Oxoglu/Fe-dep_dioxygenase_dom"/>
</dbReference>
<dbReference type="Gene3D" id="2.60.120.620">
    <property type="entry name" value="q2cbj1_9rhob like domain"/>
    <property type="match status" value="1"/>
</dbReference>
<proteinExistence type="predicted"/>
<keyword evidence="4" id="KW-0223">Dioxygenase</keyword>
<feature type="domain" description="Fe2OG dioxygenase" evidence="8">
    <location>
        <begin position="232"/>
        <end position="331"/>
    </location>
</feature>
<dbReference type="Proteomes" id="UP000594263">
    <property type="component" value="Unplaced"/>
</dbReference>
<reference evidence="9" key="1">
    <citation type="submission" date="2021-01" db="UniProtKB">
        <authorList>
            <consortium name="EnsemblPlants"/>
        </authorList>
    </citation>
    <scope>IDENTIFICATION</scope>
</reference>
<dbReference type="PANTHER" id="PTHR24014:SF4">
    <property type="entry name" value="2-OXOGLUTARATE AND IRON-DEPENDENT OXYGENASE DOMAIN-CONTAINING PROTEIN 2"/>
    <property type="match status" value="1"/>
</dbReference>
<dbReference type="PROSITE" id="PS51471">
    <property type="entry name" value="FE2OG_OXY"/>
    <property type="match status" value="1"/>
</dbReference>
<evidence type="ECO:0000256" key="3">
    <source>
        <dbReference type="ARBA" id="ARBA00022896"/>
    </source>
</evidence>
<keyword evidence="6" id="KW-0408">Iron</keyword>
<evidence type="ECO:0000256" key="5">
    <source>
        <dbReference type="ARBA" id="ARBA00023002"/>
    </source>
</evidence>
<dbReference type="Gramene" id="Kaladp0083s0037.1.v1.1">
    <property type="protein sequence ID" value="Kaladp0083s0037.1.v1.1"/>
    <property type="gene ID" value="Kaladp0083s0037.v1.1"/>
</dbReference>
<dbReference type="GO" id="GO:0031418">
    <property type="term" value="F:L-ascorbic acid binding"/>
    <property type="evidence" value="ECO:0007669"/>
    <property type="project" value="UniProtKB-KW"/>
</dbReference>
<dbReference type="GO" id="GO:0016705">
    <property type="term" value="F:oxidoreductase activity, acting on paired donors, with incorporation or reduction of molecular oxygen"/>
    <property type="evidence" value="ECO:0007669"/>
    <property type="project" value="InterPro"/>
</dbReference>
<feature type="region of interest" description="Disordered" evidence="7">
    <location>
        <begin position="1"/>
        <end position="50"/>
    </location>
</feature>
<protein>
    <recommendedName>
        <fullName evidence="8">Fe2OG dioxygenase domain-containing protein</fullName>
    </recommendedName>
</protein>
<evidence type="ECO:0000313" key="9">
    <source>
        <dbReference type="EnsemblPlants" id="Kaladp0083s0037.1.v1.1"/>
    </source>
</evidence>